<evidence type="ECO:0000313" key="3">
    <source>
        <dbReference type="Proteomes" id="UP000007797"/>
    </source>
</evidence>
<feature type="transmembrane region" description="Helical" evidence="1">
    <location>
        <begin position="28"/>
        <end position="48"/>
    </location>
</feature>
<keyword evidence="1" id="KW-0472">Membrane</keyword>
<reference evidence="3" key="1">
    <citation type="journal article" date="2011" name="Genome Res.">
        <title>Phylogeny-wide analysis of social amoeba genomes highlights ancient origins for complex intercellular communication.</title>
        <authorList>
            <person name="Heidel A.J."/>
            <person name="Lawal H.M."/>
            <person name="Felder M."/>
            <person name="Schilde C."/>
            <person name="Helps N.R."/>
            <person name="Tunggal B."/>
            <person name="Rivero F."/>
            <person name="John U."/>
            <person name="Schleicher M."/>
            <person name="Eichinger L."/>
            <person name="Platzer M."/>
            <person name="Noegel A.A."/>
            <person name="Schaap P."/>
            <person name="Gloeckner G."/>
        </authorList>
    </citation>
    <scope>NUCLEOTIDE SEQUENCE [LARGE SCALE GENOMIC DNA]</scope>
    <source>
        <strain evidence="3">SH3</strain>
    </source>
</reference>
<evidence type="ECO:0000256" key="1">
    <source>
        <dbReference type="SAM" id="Phobius"/>
    </source>
</evidence>
<dbReference type="EMBL" id="GL883024">
    <property type="protein sequence ID" value="EGG16359.1"/>
    <property type="molecule type" value="Genomic_DNA"/>
</dbReference>
<gene>
    <name evidence="2" type="ORF">DFA_09390</name>
</gene>
<evidence type="ECO:0008006" key="4">
    <source>
        <dbReference type="Google" id="ProtNLM"/>
    </source>
</evidence>
<dbReference type="Proteomes" id="UP000007797">
    <property type="component" value="Unassembled WGS sequence"/>
</dbReference>
<dbReference type="GeneID" id="14868305"/>
<accession>F4Q7H7</accession>
<proteinExistence type="predicted"/>
<keyword evidence="1" id="KW-1133">Transmembrane helix</keyword>
<organism evidence="2 3">
    <name type="scientific">Cavenderia fasciculata</name>
    <name type="common">Slime mold</name>
    <name type="synonym">Dictyostelium fasciculatum</name>
    <dbReference type="NCBI Taxonomy" id="261658"/>
    <lineage>
        <taxon>Eukaryota</taxon>
        <taxon>Amoebozoa</taxon>
        <taxon>Evosea</taxon>
        <taxon>Eumycetozoa</taxon>
        <taxon>Dictyostelia</taxon>
        <taxon>Acytosteliales</taxon>
        <taxon>Cavenderiaceae</taxon>
        <taxon>Cavenderia</taxon>
    </lineage>
</organism>
<protein>
    <recommendedName>
        <fullName evidence="4">Transmembrane protein</fullName>
    </recommendedName>
</protein>
<name>F4Q7H7_CACFS</name>
<dbReference type="RefSeq" id="XP_004354743.1">
    <property type="nucleotide sequence ID" value="XM_004354691.1"/>
</dbReference>
<dbReference type="AlphaFoldDB" id="F4Q7H7"/>
<sequence length="125" mass="14215">MACYYCRCCWCWCFGQKWWMAEQHHLHIVYLSLSNSLLALLLIVCYAARLTDQTDKERERPTDRPTDRRFSSPPFKCVCTARLAPARNIIVTVCYTTVTTAAATSAATAIYVKLVSKKSGSRQNP</sequence>
<evidence type="ECO:0000313" key="2">
    <source>
        <dbReference type="EMBL" id="EGG16359.1"/>
    </source>
</evidence>
<keyword evidence="3" id="KW-1185">Reference proteome</keyword>
<keyword evidence="1" id="KW-0812">Transmembrane</keyword>
<dbReference type="KEGG" id="dfa:DFA_09390"/>